<evidence type="ECO:0000256" key="5">
    <source>
        <dbReference type="ARBA" id="ARBA00023242"/>
    </source>
</evidence>
<feature type="region of interest" description="Disordered" evidence="6">
    <location>
        <begin position="165"/>
        <end position="198"/>
    </location>
</feature>
<feature type="region of interest" description="Disordered" evidence="6">
    <location>
        <begin position="68"/>
        <end position="105"/>
    </location>
</feature>
<dbReference type="Gene3D" id="4.10.240.10">
    <property type="entry name" value="Zn(2)-C6 fungal-type DNA-binding domain"/>
    <property type="match status" value="1"/>
</dbReference>
<evidence type="ECO:0000313" key="8">
    <source>
        <dbReference type="EMBL" id="WWD22923.1"/>
    </source>
</evidence>
<evidence type="ECO:0000256" key="2">
    <source>
        <dbReference type="ARBA" id="ARBA00022723"/>
    </source>
</evidence>
<reference evidence="8" key="1">
    <citation type="submission" date="2017-08" db="EMBL/GenBank/DDBJ databases">
        <authorList>
            <person name="Cuomo C."/>
            <person name="Billmyre B."/>
            <person name="Heitman J."/>
        </authorList>
    </citation>
    <scope>NUCLEOTIDE SEQUENCE</scope>
    <source>
        <strain evidence="8">CBS 12478</strain>
    </source>
</reference>
<dbReference type="Proteomes" id="UP000322225">
    <property type="component" value="Chromosome 14"/>
</dbReference>
<evidence type="ECO:0000256" key="1">
    <source>
        <dbReference type="ARBA" id="ARBA00004123"/>
    </source>
</evidence>
<dbReference type="PANTHER" id="PTHR47338:SF5">
    <property type="entry name" value="ZN(II)2CYS6 TRANSCRIPTION FACTOR (EUROFUNG)"/>
    <property type="match status" value="1"/>
</dbReference>
<evidence type="ECO:0000259" key="7">
    <source>
        <dbReference type="PROSITE" id="PS50048"/>
    </source>
</evidence>
<comment type="subcellular location">
    <subcellularLocation>
        <location evidence="1">Nucleus</location>
    </subcellularLocation>
</comment>
<keyword evidence="2" id="KW-0479">Metal-binding</keyword>
<organism evidence="8 9">
    <name type="scientific">Kwoniella shandongensis</name>
    <dbReference type="NCBI Taxonomy" id="1734106"/>
    <lineage>
        <taxon>Eukaryota</taxon>
        <taxon>Fungi</taxon>
        <taxon>Dikarya</taxon>
        <taxon>Basidiomycota</taxon>
        <taxon>Agaricomycotina</taxon>
        <taxon>Tremellomycetes</taxon>
        <taxon>Tremellales</taxon>
        <taxon>Cryptococcaceae</taxon>
        <taxon>Kwoniella</taxon>
    </lineage>
</organism>
<dbReference type="SMART" id="SM00066">
    <property type="entry name" value="GAL4"/>
    <property type="match status" value="1"/>
</dbReference>
<feature type="region of interest" description="Disordered" evidence="6">
    <location>
        <begin position="123"/>
        <end position="148"/>
    </location>
</feature>
<dbReference type="KEGG" id="ksn:90830043"/>
<feature type="domain" description="Zn(2)-C6 fungal-type" evidence="7">
    <location>
        <begin position="29"/>
        <end position="62"/>
    </location>
</feature>
<keyword evidence="9" id="KW-1185">Reference proteome</keyword>
<gene>
    <name evidence="8" type="ORF">CI109_107418</name>
</gene>
<evidence type="ECO:0000256" key="4">
    <source>
        <dbReference type="ARBA" id="ARBA00023163"/>
    </source>
</evidence>
<dbReference type="GO" id="GO:0005634">
    <property type="term" value="C:nucleus"/>
    <property type="evidence" value="ECO:0007669"/>
    <property type="project" value="UniProtKB-SubCell"/>
</dbReference>
<evidence type="ECO:0000256" key="6">
    <source>
        <dbReference type="SAM" id="MobiDB-lite"/>
    </source>
</evidence>
<dbReference type="PROSITE" id="PS00463">
    <property type="entry name" value="ZN2_CY6_FUNGAL_1"/>
    <property type="match status" value="1"/>
</dbReference>
<sequence length="277" mass="29950">MLPVSEISSATSSIGVERLASGSTRSKLACAACRATKVRCIRGHGMEYACTRCLRYGLACTLPAVNKRRGRPRRTNGEGDRATSDTTPPDMNSSGSGFDSMSHLHTSVPSELGPLMEAVSNNQHVPQTSPQSTLSMNGQHRNGSTSNVDLYVPNSFSSVYNPDPPKTTHHVEIVEPPQPTTEHGPSSNNTNPNLDLSEYLDPADRTLQTNEPNGPFFHNYPAATARYERSGNGAISTSHRDDPGFTIDSTTWWRFSIVNCIPCSTSDPPLPSYSVPS</sequence>
<dbReference type="InterPro" id="IPR050815">
    <property type="entry name" value="TF_fung"/>
</dbReference>
<dbReference type="AlphaFoldDB" id="A0AAJ8LQ65"/>
<dbReference type="RefSeq" id="XP_065824101.1">
    <property type="nucleotide sequence ID" value="XM_065968029.1"/>
</dbReference>
<dbReference type="SUPFAM" id="SSF57701">
    <property type="entry name" value="Zn2/Cys6 DNA-binding domain"/>
    <property type="match status" value="1"/>
</dbReference>
<protein>
    <recommendedName>
        <fullName evidence="7">Zn(2)-C6 fungal-type domain-containing protein</fullName>
    </recommendedName>
</protein>
<keyword evidence="5" id="KW-0539">Nucleus</keyword>
<dbReference type="InterPro" id="IPR036864">
    <property type="entry name" value="Zn2-C6_fun-type_DNA-bd_sf"/>
</dbReference>
<dbReference type="Pfam" id="PF00172">
    <property type="entry name" value="Zn_clus"/>
    <property type="match status" value="1"/>
</dbReference>
<dbReference type="PROSITE" id="PS50048">
    <property type="entry name" value="ZN2_CY6_FUNGAL_2"/>
    <property type="match status" value="1"/>
</dbReference>
<evidence type="ECO:0000313" key="9">
    <source>
        <dbReference type="Proteomes" id="UP000322225"/>
    </source>
</evidence>
<evidence type="ECO:0000256" key="3">
    <source>
        <dbReference type="ARBA" id="ARBA00023015"/>
    </source>
</evidence>
<dbReference type="GO" id="GO:0000981">
    <property type="term" value="F:DNA-binding transcription factor activity, RNA polymerase II-specific"/>
    <property type="evidence" value="ECO:0007669"/>
    <property type="project" value="InterPro"/>
</dbReference>
<proteinExistence type="predicted"/>
<reference evidence="8" key="2">
    <citation type="submission" date="2024-01" db="EMBL/GenBank/DDBJ databases">
        <title>Comparative genomics of Cryptococcus and Kwoniella reveals pathogenesis evolution and contrasting modes of karyotype evolution via chromosome fusion or intercentromeric recombination.</title>
        <authorList>
            <person name="Coelho M.A."/>
            <person name="David-Palma M."/>
            <person name="Shea T."/>
            <person name="Bowers K."/>
            <person name="McGinley-Smith S."/>
            <person name="Mohammad A.W."/>
            <person name="Gnirke A."/>
            <person name="Yurkov A.M."/>
            <person name="Nowrousian M."/>
            <person name="Sun S."/>
            <person name="Cuomo C.A."/>
            <person name="Heitman J."/>
        </authorList>
    </citation>
    <scope>NUCLEOTIDE SEQUENCE</scope>
    <source>
        <strain evidence="8">CBS 12478</strain>
    </source>
</reference>
<dbReference type="CDD" id="cd00067">
    <property type="entry name" value="GAL4"/>
    <property type="match status" value="1"/>
</dbReference>
<keyword evidence="4" id="KW-0804">Transcription</keyword>
<dbReference type="GeneID" id="90830043"/>
<dbReference type="GO" id="GO:0008270">
    <property type="term" value="F:zinc ion binding"/>
    <property type="evidence" value="ECO:0007669"/>
    <property type="project" value="InterPro"/>
</dbReference>
<dbReference type="PANTHER" id="PTHR47338">
    <property type="entry name" value="ZN(II)2CYS6 TRANSCRIPTION FACTOR (EUROFUNG)-RELATED"/>
    <property type="match status" value="1"/>
</dbReference>
<dbReference type="EMBL" id="CP144064">
    <property type="protein sequence ID" value="WWD22923.1"/>
    <property type="molecule type" value="Genomic_DNA"/>
</dbReference>
<feature type="compositionally biased region" description="Polar residues" evidence="6">
    <location>
        <begin position="84"/>
        <end position="105"/>
    </location>
</feature>
<feature type="compositionally biased region" description="Polar residues" evidence="6">
    <location>
        <begin position="180"/>
        <end position="194"/>
    </location>
</feature>
<accession>A0AAJ8LQ65</accession>
<name>A0AAJ8LQ65_9TREE</name>
<keyword evidence="3" id="KW-0805">Transcription regulation</keyword>
<dbReference type="InterPro" id="IPR001138">
    <property type="entry name" value="Zn2Cys6_DnaBD"/>
</dbReference>